<protein>
    <submittedName>
        <fullName evidence="1">OLC1v1006037C1</fullName>
    </submittedName>
</protein>
<evidence type="ECO:0000313" key="2">
    <source>
        <dbReference type="Proteomes" id="UP001161247"/>
    </source>
</evidence>
<name>A0AAV1DG17_OLDCO</name>
<gene>
    <name evidence="1" type="ORF">OLC1_LOCUS15256</name>
</gene>
<accession>A0AAV1DG17</accession>
<evidence type="ECO:0000313" key="1">
    <source>
        <dbReference type="EMBL" id="CAI9106811.1"/>
    </source>
</evidence>
<dbReference type="AlphaFoldDB" id="A0AAV1DG17"/>
<keyword evidence="2" id="KW-1185">Reference proteome</keyword>
<dbReference type="Proteomes" id="UP001161247">
    <property type="component" value="Chromosome 5"/>
</dbReference>
<proteinExistence type="predicted"/>
<reference evidence="1" key="1">
    <citation type="submission" date="2023-03" db="EMBL/GenBank/DDBJ databases">
        <authorList>
            <person name="Julca I."/>
        </authorList>
    </citation>
    <scope>NUCLEOTIDE SEQUENCE</scope>
</reference>
<organism evidence="1 2">
    <name type="scientific">Oldenlandia corymbosa var. corymbosa</name>
    <dbReference type="NCBI Taxonomy" id="529605"/>
    <lineage>
        <taxon>Eukaryota</taxon>
        <taxon>Viridiplantae</taxon>
        <taxon>Streptophyta</taxon>
        <taxon>Embryophyta</taxon>
        <taxon>Tracheophyta</taxon>
        <taxon>Spermatophyta</taxon>
        <taxon>Magnoliopsida</taxon>
        <taxon>eudicotyledons</taxon>
        <taxon>Gunneridae</taxon>
        <taxon>Pentapetalae</taxon>
        <taxon>asterids</taxon>
        <taxon>lamiids</taxon>
        <taxon>Gentianales</taxon>
        <taxon>Rubiaceae</taxon>
        <taxon>Rubioideae</taxon>
        <taxon>Spermacoceae</taxon>
        <taxon>Hedyotis-Oldenlandia complex</taxon>
        <taxon>Oldenlandia</taxon>
    </lineage>
</organism>
<dbReference type="EMBL" id="OX459122">
    <property type="protein sequence ID" value="CAI9106811.1"/>
    <property type="molecule type" value="Genomic_DNA"/>
</dbReference>
<sequence>MEWKLKQYHTCVDPALDIVVPLKDDPSQYPLHLQKDDWMLGYMVMVQEIREAAEELKQKFEAADEGEKVTNWELMSYSLRTMIQELKPQAREICFLLLGGGFICKYSCQLKMSSSYKYRVEIEDFMCSIQMILRGFSGAAPELAFIQEKLELFGAFIKVLNKWPYRYMSELICHIQTWASHISCLVYLYGEYDESLAFMETLISELMRKTLSCNPRSITLILDVFKSGKRHKFQGTILSQFLADYVKLLLRHVVKHYVMDDAEILGEGLTFLLSFAMDKPYEDSKETKLILAEVYQ</sequence>